<comment type="caution">
    <text evidence="10">The sequence shown here is derived from an EMBL/GenBank/DDBJ whole genome shotgun (WGS) entry which is preliminary data.</text>
</comment>
<keyword evidence="11" id="KW-1185">Reference proteome</keyword>
<keyword evidence="3" id="KW-1134">Transmembrane beta strand</keyword>
<dbReference type="SUPFAM" id="SSF56935">
    <property type="entry name" value="Porins"/>
    <property type="match status" value="1"/>
</dbReference>
<keyword evidence="7" id="KW-0998">Cell outer membrane</keyword>
<keyword evidence="6" id="KW-0472">Membrane</keyword>
<dbReference type="InterPro" id="IPR036942">
    <property type="entry name" value="Beta-barrel_TonB_sf"/>
</dbReference>
<organism evidence="10 11">
    <name type="scientific">Qipengyuania benthica</name>
    <dbReference type="NCBI Taxonomy" id="3067651"/>
    <lineage>
        <taxon>Bacteria</taxon>
        <taxon>Pseudomonadati</taxon>
        <taxon>Pseudomonadota</taxon>
        <taxon>Alphaproteobacteria</taxon>
        <taxon>Sphingomonadales</taxon>
        <taxon>Erythrobacteraceae</taxon>
        <taxon>Qipengyuania</taxon>
    </lineage>
</organism>
<comment type="subcellular location">
    <subcellularLocation>
        <location evidence="1">Cell outer membrane</location>
        <topology evidence="1">Multi-pass membrane protein</topology>
    </subcellularLocation>
</comment>
<dbReference type="Gene3D" id="2.40.170.20">
    <property type="entry name" value="TonB-dependent receptor, beta-barrel domain"/>
    <property type="match status" value="1"/>
</dbReference>
<evidence type="ECO:0000256" key="5">
    <source>
        <dbReference type="ARBA" id="ARBA00022729"/>
    </source>
</evidence>
<name>A0ABT9H6Z3_9SPHN</name>
<accession>A0ABT9H6Z3</accession>
<evidence type="ECO:0000256" key="2">
    <source>
        <dbReference type="ARBA" id="ARBA00022448"/>
    </source>
</evidence>
<gene>
    <name evidence="10" type="ORF">Q9K01_03280</name>
</gene>
<dbReference type="InterPro" id="IPR039426">
    <property type="entry name" value="TonB-dep_rcpt-like"/>
</dbReference>
<dbReference type="PANTHER" id="PTHR30069">
    <property type="entry name" value="TONB-DEPENDENT OUTER MEMBRANE RECEPTOR"/>
    <property type="match status" value="1"/>
</dbReference>
<dbReference type="EMBL" id="JAVAIL010000001">
    <property type="protein sequence ID" value="MDP4538645.1"/>
    <property type="molecule type" value="Genomic_DNA"/>
</dbReference>
<evidence type="ECO:0000256" key="1">
    <source>
        <dbReference type="ARBA" id="ARBA00004571"/>
    </source>
</evidence>
<keyword evidence="4" id="KW-0812">Transmembrane</keyword>
<evidence type="ECO:0000256" key="6">
    <source>
        <dbReference type="ARBA" id="ARBA00023136"/>
    </source>
</evidence>
<dbReference type="PANTHER" id="PTHR30069:SF29">
    <property type="entry name" value="HEMOGLOBIN AND HEMOGLOBIN-HAPTOGLOBIN-BINDING PROTEIN 1-RELATED"/>
    <property type="match status" value="1"/>
</dbReference>
<proteinExistence type="predicted"/>
<reference evidence="10 11" key="1">
    <citation type="submission" date="2023-08" db="EMBL/GenBank/DDBJ databases">
        <title>genomic of DY56.</title>
        <authorList>
            <person name="Wang Y."/>
        </authorList>
    </citation>
    <scope>NUCLEOTIDE SEQUENCE [LARGE SCALE GENOMIC DNA]</scope>
    <source>
        <strain evidence="10 11">DY56-A-20</strain>
    </source>
</reference>
<evidence type="ECO:0000256" key="4">
    <source>
        <dbReference type="ARBA" id="ARBA00022692"/>
    </source>
</evidence>
<evidence type="ECO:0000313" key="10">
    <source>
        <dbReference type="EMBL" id="MDP4538645.1"/>
    </source>
</evidence>
<dbReference type="InterPro" id="IPR037066">
    <property type="entry name" value="Plug_dom_sf"/>
</dbReference>
<keyword evidence="2" id="KW-0813">Transport</keyword>
<keyword evidence="5 8" id="KW-0732">Signal</keyword>
<dbReference type="RefSeq" id="WP_305928771.1">
    <property type="nucleotide sequence ID" value="NZ_JAVAIL010000001.1"/>
</dbReference>
<sequence length="697" mass="76294">MALRTLLLAASSIALVAAAAPAHAQTPPAGSAETPDAAAPAAGARVFEPAYFAQFAPRNAFDMVTRIPGFTISGGNNQGQRGLGQATQNVIVNGERFSSKSESVEDQLRRIPAADVVRIELVDGNTLNIPGLTGLVANVIYKSAGVSGQFRWNTGFRLHNTQAQLFGGEASMTGSSGRLDYTVSVSNDNDRFGADGPVVLTDRSGALIERQYTKFSGKFDNPKLATIFAYDFGSGVLANLNLSYGEDFFYRDEPEVGYPVAGPVRTRASHVHEDGPEYEIGGDIQFPFGPGTMKLIGLERYERDNYTATLIDSFDDDSQATGYRFDQTNGAGERIGRFEYGWKLWEADWQLSGEAAFNRLDRTSALFELAPGGEFLALPFPGGNGGVIENRYEASLSFSRQILPTLSVQAIGAMEFSTIEQTGVAANARSFQRPKGSFAATWKPSDGFDLSITLARRVSQLSFGDFLASVSLNDDNANGGNNELVPYQSWNIEVEANRRFGPWGSIKLEARQAWFEDFIDWFPLANGGEARGNIGDAKRLHLEANATINMDPIGWKGARFDIQAVKRFMDVADPFTGLSRGFSHDQEGALEVAFRHDIPESDWAWGADLSHFDNAPYARRYEEGREWEGPFFGTLFVEHKDVLGLTVQARAGNLLGGRNYYRRTVYDGSREGGDVLFHESADRRIGPIFRFVVSGDF</sequence>
<dbReference type="Proteomes" id="UP001235664">
    <property type="component" value="Unassembled WGS sequence"/>
</dbReference>
<dbReference type="Gene3D" id="2.170.130.10">
    <property type="entry name" value="TonB-dependent receptor, plug domain"/>
    <property type="match status" value="1"/>
</dbReference>
<dbReference type="InterPro" id="IPR012910">
    <property type="entry name" value="Plug_dom"/>
</dbReference>
<protein>
    <recommendedName>
        <fullName evidence="9">TonB-dependent receptor plug domain-containing protein</fullName>
    </recommendedName>
</protein>
<feature type="chain" id="PRO_5046824105" description="TonB-dependent receptor plug domain-containing protein" evidence="8">
    <location>
        <begin position="25"/>
        <end position="697"/>
    </location>
</feature>
<evidence type="ECO:0000256" key="8">
    <source>
        <dbReference type="SAM" id="SignalP"/>
    </source>
</evidence>
<evidence type="ECO:0000256" key="3">
    <source>
        <dbReference type="ARBA" id="ARBA00022452"/>
    </source>
</evidence>
<evidence type="ECO:0000313" key="11">
    <source>
        <dbReference type="Proteomes" id="UP001235664"/>
    </source>
</evidence>
<dbReference type="Pfam" id="PF07715">
    <property type="entry name" value="Plug"/>
    <property type="match status" value="1"/>
</dbReference>
<feature type="signal peptide" evidence="8">
    <location>
        <begin position="1"/>
        <end position="24"/>
    </location>
</feature>
<evidence type="ECO:0000256" key="7">
    <source>
        <dbReference type="ARBA" id="ARBA00023237"/>
    </source>
</evidence>
<feature type="domain" description="TonB-dependent receptor plug" evidence="9">
    <location>
        <begin position="52"/>
        <end position="125"/>
    </location>
</feature>
<evidence type="ECO:0000259" key="9">
    <source>
        <dbReference type="Pfam" id="PF07715"/>
    </source>
</evidence>